<protein>
    <submittedName>
        <fullName evidence="1">Uncharacterized protein</fullName>
    </submittedName>
</protein>
<reference evidence="1 2" key="2">
    <citation type="journal article" date="2022" name="Mol. Ecol. Resour.">
        <title>The genomes of chicory, endive, great burdock and yacon provide insights into Asteraceae paleo-polyploidization history and plant inulin production.</title>
        <authorList>
            <person name="Fan W."/>
            <person name="Wang S."/>
            <person name="Wang H."/>
            <person name="Wang A."/>
            <person name="Jiang F."/>
            <person name="Liu H."/>
            <person name="Zhao H."/>
            <person name="Xu D."/>
            <person name="Zhang Y."/>
        </authorList>
    </citation>
    <scope>NUCLEOTIDE SEQUENCE [LARGE SCALE GENOMIC DNA]</scope>
    <source>
        <strain evidence="2">cv. Niubang</strain>
    </source>
</reference>
<dbReference type="Proteomes" id="UP001055879">
    <property type="component" value="Linkage Group LG17"/>
</dbReference>
<evidence type="ECO:0000313" key="1">
    <source>
        <dbReference type="EMBL" id="KAI3667506.1"/>
    </source>
</evidence>
<gene>
    <name evidence="1" type="ORF">L6452_42570</name>
</gene>
<reference evidence="2" key="1">
    <citation type="journal article" date="2022" name="Mol. Ecol. Resour.">
        <title>The genomes of chicory, endive, great burdock and yacon provide insights into Asteraceae palaeo-polyploidization history and plant inulin production.</title>
        <authorList>
            <person name="Fan W."/>
            <person name="Wang S."/>
            <person name="Wang H."/>
            <person name="Wang A."/>
            <person name="Jiang F."/>
            <person name="Liu H."/>
            <person name="Zhao H."/>
            <person name="Xu D."/>
            <person name="Zhang Y."/>
        </authorList>
    </citation>
    <scope>NUCLEOTIDE SEQUENCE [LARGE SCALE GENOMIC DNA]</scope>
    <source>
        <strain evidence="2">cv. Niubang</strain>
    </source>
</reference>
<organism evidence="1 2">
    <name type="scientific">Arctium lappa</name>
    <name type="common">Greater burdock</name>
    <name type="synonym">Lappa major</name>
    <dbReference type="NCBI Taxonomy" id="4217"/>
    <lineage>
        <taxon>Eukaryota</taxon>
        <taxon>Viridiplantae</taxon>
        <taxon>Streptophyta</taxon>
        <taxon>Embryophyta</taxon>
        <taxon>Tracheophyta</taxon>
        <taxon>Spermatophyta</taxon>
        <taxon>Magnoliopsida</taxon>
        <taxon>eudicotyledons</taxon>
        <taxon>Gunneridae</taxon>
        <taxon>Pentapetalae</taxon>
        <taxon>asterids</taxon>
        <taxon>campanulids</taxon>
        <taxon>Asterales</taxon>
        <taxon>Asteraceae</taxon>
        <taxon>Carduoideae</taxon>
        <taxon>Cardueae</taxon>
        <taxon>Arctiinae</taxon>
        <taxon>Arctium</taxon>
    </lineage>
</organism>
<name>A0ACB8XJR6_ARCLA</name>
<proteinExistence type="predicted"/>
<dbReference type="EMBL" id="CM042063">
    <property type="protein sequence ID" value="KAI3667506.1"/>
    <property type="molecule type" value="Genomic_DNA"/>
</dbReference>
<sequence>MPPTTLTLNLSTPVPTVAPASTQTAPVRSKRPTTSVALASTPPKKRKNLGVVLGQTSNYYAAGTKEITPAQDEVAPNRTVTQVDKKGRAKVGILFPPTKIHLSLFSCPEALRKYPSFRWKVCQPQRGFPSETLQTHPRFSEMIQSLGWELFYATPEQYNIDWVTDFFTELSITSGLNVMIRETPVSFSADRINTLLGLSPPAHSEFHRLLDEASDDDLSTFLHTIARNGAKWSFTGRTRVLKASYLKPVANVWFHFIRHSLHPSTHDSNLCMERVFLLYCVLVGAQIDVGRVISMIIRRGCERSNARLIFPSIIHGLLTQAGVPKLPTDRLSLEKVVLDSSSVSRLMRKDSQAPREQSTDRISSLEARIRSFMREVKTVLKQQRKLISQQVAGRAVGLEDKVDVLLQRSARSVRIEDEISNKLAWLMALEKARDDALRAWWRSLNPGAADVWPTFPMEILWRTASSSPTHNE</sequence>
<accession>A0ACB8XJR6</accession>
<evidence type="ECO:0000313" key="2">
    <source>
        <dbReference type="Proteomes" id="UP001055879"/>
    </source>
</evidence>
<keyword evidence="2" id="KW-1185">Reference proteome</keyword>
<comment type="caution">
    <text evidence="1">The sequence shown here is derived from an EMBL/GenBank/DDBJ whole genome shotgun (WGS) entry which is preliminary data.</text>
</comment>